<dbReference type="InterPro" id="IPR032675">
    <property type="entry name" value="LRR_dom_sf"/>
</dbReference>
<keyword evidence="2" id="KW-1185">Reference proteome</keyword>
<dbReference type="OrthoDB" id="4840564at2759"/>
<name>A0A6A6EF03_9PEZI</name>
<protein>
    <recommendedName>
        <fullName evidence="3">F-box domain-containing protein</fullName>
    </recommendedName>
</protein>
<dbReference type="EMBL" id="ML994623">
    <property type="protein sequence ID" value="KAF2188456.1"/>
    <property type="molecule type" value="Genomic_DNA"/>
</dbReference>
<evidence type="ECO:0000313" key="2">
    <source>
        <dbReference type="Proteomes" id="UP000800200"/>
    </source>
</evidence>
<reference evidence="1" key="1">
    <citation type="journal article" date="2020" name="Stud. Mycol.">
        <title>101 Dothideomycetes genomes: a test case for predicting lifestyles and emergence of pathogens.</title>
        <authorList>
            <person name="Haridas S."/>
            <person name="Albert R."/>
            <person name="Binder M."/>
            <person name="Bloem J."/>
            <person name="Labutti K."/>
            <person name="Salamov A."/>
            <person name="Andreopoulos B."/>
            <person name="Baker S."/>
            <person name="Barry K."/>
            <person name="Bills G."/>
            <person name="Bluhm B."/>
            <person name="Cannon C."/>
            <person name="Castanera R."/>
            <person name="Culley D."/>
            <person name="Daum C."/>
            <person name="Ezra D."/>
            <person name="Gonzalez J."/>
            <person name="Henrissat B."/>
            <person name="Kuo A."/>
            <person name="Liang C."/>
            <person name="Lipzen A."/>
            <person name="Lutzoni F."/>
            <person name="Magnuson J."/>
            <person name="Mondo S."/>
            <person name="Nolan M."/>
            <person name="Ohm R."/>
            <person name="Pangilinan J."/>
            <person name="Park H.-J."/>
            <person name="Ramirez L."/>
            <person name="Alfaro M."/>
            <person name="Sun H."/>
            <person name="Tritt A."/>
            <person name="Yoshinaga Y."/>
            <person name="Zwiers L.-H."/>
            <person name="Turgeon B."/>
            <person name="Goodwin S."/>
            <person name="Spatafora J."/>
            <person name="Crous P."/>
            <person name="Grigoriev I."/>
        </authorList>
    </citation>
    <scope>NUCLEOTIDE SEQUENCE</scope>
    <source>
        <strain evidence="1">CBS 207.26</strain>
    </source>
</reference>
<dbReference type="Proteomes" id="UP000800200">
    <property type="component" value="Unassembled WGS sequence"/>
</dbReference>
<evidence type="ECO:0000313" key="1">
    <source>
        <dbReference type="EMBL" id="KAF2188456.1"/>
    </source>
</evidence>
<accession>A0A6A6EF03</accession>
<evidence type="ECO:0008006" key="3">
    <source>
        <dbReference type="Google" id="ProtNLM"/>
    </source>
</evidence>
<sequence length="521" mass="59873">MHRYNRQSHLGPSPNKVLTIVDVELLRPQPRLQVIGPTFIFRLPDELLVSIIELAVFEEYSWHGCSACRVHPNAKSAKALSRVCRRISSIAQPMLFHTIKFEGTPSTVPPKKPVIRLYHALRKNPSLRQHCKCLSIGVSDIPPATKTEDYAVASDLAQWLTGVRCLENYGGFEGPNVHTWSLIRNLARNMRDVQHWRLCREGWGLYLHQVVKEVTFPKLAKLELHGISEWKTHSLQLDAKTLRTAPLTSLSMSDYEETPLSTALFLQWPAALEHFVFSSFYNNRSTMTYPMFQSWLSIQRETLRSIDIGYLSGDGDNNKHIFDATIFPHLESLGLSRWQMGHSGALLPFTAENASLLGPKVKHFKWCFHIYDQHSESWEDFGEKEEAWVRELGKAAIARKSLLETIEIQFRPDDWNAVGKDEYPWDWMDHIRDELLRPNRMNLIYGMPPMAKEEWLTGREERAARGPADEMECYEDVTEMAAEIETETENKIRAQTPPGYHGRDIREYFGCLKSDAAVLNA</sequence>
<dbReference type="AlphaFoldDB" id="A0A6A6EF03"/>
<dbReference type="Gene3D" id="3.80.10.10">
    <property type="entry name" value="Ribonuclease Inhibitor"/>
    <property type="match status" value="1"/>
</dbReference>
<proteinExistence type="predicted"/>
<organism evidence="1 2">
    <name type="scientific">Zopfia rhizophila CBS 207.26</name>
    <dbReference type="NCBI Taxonomy" id="1314779"/>
    <lineage>
        <taxon>Eukaryota</taxon>
        <taxon>Fungi</taxon>
        <taxon>Dikarya</taxon>
        <taxon>Ascomycota</taxon>
        <taxon>Pezizomycotina</taxon>
        <taxon>Dothideomycetes</taxon>
        <taxon>Dothideomycetes incertae sedis</taxon>
        <taxon>Zopfiaceae</taxon>
        <taxon>Zopfia</taxon>
    </lineage>
</organism>
<gene>
    <name evidence="1" type="ORF">K469DRAFT_660153</name>
</gene>